<comment type="caution">
    <text evidence="13">The sequence shown here is derived from an EMBL/GenBank/DDBJ whole genome shotgun (WGS) entry which is preliminary data.</text>
</comment>
<dbReference type="PROSITE" id="PS50883">
    <property type="entry name" value="EAL"/>
    <property type="match status" value="1"/>
</dbReference>
<dbReference type="SUPFAM" id="SSF55785">
    <property type="entry name" value="PYP-like sensor domain (PAS domain)"/>
    <property type="match status" value="2"/>
</dbReference>
<dbReference type="GO" id="GO:0071732">
    <property type="term" value="P:cellular response to nitric oxide"/>
    <property type="evidence" value="ECO:0007669"/>
    <property type="project" value="UniProtKB-ARBA"/>
</dbReference>
<dbReference type="Proteomes" id="UP000265955">
    <property type="component" value="Unassembled WGS sequence"/>
</dbReference>
<reference evidence="14" key="1">
    <citation type="submission" date="2018-09" db="EMBL/GenBank/DDBJ databases">
        <authorList>
            <person name="Zhu H."/>
        </authorList>
    </citation>
    <scope>NUCLEOTIDE SEQUENCE [LARGE SCALE GENOMIC DNA]</scope>
    <source>
        <strain evidence="14">K1R23-30</strain>
    </source>
</reference>
<dbReference type="PROSITE" id="PS50887">
    <property type="entry name" value="GGDEF"/>
    <property type="match status" value="1"/>
</dbReference>
<dbReference type="InterPro" id="IPR035919">
    <property type="entry name" value="EAL_sf"/>
</dbReference>
<dbReference type="Gene3D" id="3.30.450.20">
    <property type="entry name" value="PAS domain"/>
    <property type="match status" value="2"/>
</dbReference>
<name>A0A3A3GAL8_9BURK</name>
<dbReference type="EMBL" id="QYUO01000001">
    <property type="protein sequence ID" value="RJF99225.1"/>
    <property type="molecule type" value="Genomic_DNA"/>
</dbReference>
<sequence length="1032" mass="114440">MELMSILKNYTGNRSRWNRLADGTTYLAAFGLLTALYYLSCQLSTGLGMLPGTVSPLWPPAALGVFAVLKRGPWIAPAIFLGALLSLLTTRLPWYSAALIGMGSVLEACTAAWLVRRFYQAEAGLILRGPVFRFVGIALVCAMLGAAFGTAALALAYGRTPSMPGVQWVTWWLGDATGMIVGVPLLLAWNPFAGVRWAQARITEALAFSISLLVTAQIAFGGTLGTLPIAYLPIPFLLWAAFRFNFSAVNWTTAVICSIAVWNTARDTGPFSYGDGSFHTSLTLLMVYVGVLGTTGLALASLIYRNQFAQRELRSERDKLEQRVAERTKALVKDIEARKRIERALAARERELADAQHLAQVGSWNWEIQTSTITWSDELYRILGVDNTLYQANPESFRQFVHKDDLPALTIAMDQCREPGQSFFLEHRVVLPNGEIRTVAAHIRSILAPDGKLLRLLGTAQDITDAKAAEQSLREAEERYRTVVELSPDAILAQQDGTLVLANRAAITLVGATRIDDIVGHSLFRFIEPQFHELVRERTRLLEQGDVLPALENTVVRLDGTKVDVEICSSAFMHLGKFASMYVIRDITDRKRTQEQMAYLAHYDSLTGLPNRVLFYQRLEHALTIAERPGRSLEVLFLDLDRFKMINDTLGHAVGDLVLREAAQRLQGTLRESDTVARLGGDEFVVLVENIDEPHRGGIIAEKVLAAFRRPFDGGREPLRISTSIGISSFPTDGSNADTLIKHADKAMYRAKEVGRNSYRYYSPAMNRDAQERLALESALSGAIENHQLSIHYQPKVDILSNRISGMEALLRWRHPTLGDVPPQRFIPLAEDTGLIHSIGYWAMRTACAQNRAWQVSGSARLKVAVNLSVRQLVDDRLIDNISAILEETGLEACYLELEITETAVMAEPDKAVQVLKNLQQLGVSVAIDDFGAGYSSLSYLKQFPIRAVKIDQSFVQALPSSHSDSAITKAIISLAHSMECSVIAEGTETRQQFEFLREHACDSVQGFYFSEPMPADKFGKLLRSEENLRLH</sequence>
<evidence type="ECO:0000256" key="1">
    <source>
        <dbReference type="ARBA" id="ARBA00004651"/>
    </source>
</evidence>
<feature type="transmembrane region" description="Helical" evidence="8">
    <location>
        <begin position="20"/>
        <end position="40"/>
    </location>
</feature>
<dbReference type="InterPro" id="IPR043128">
    <property type="entry name" value="Rev_trsase/Diguanyl_cyclase"/>
</dbReference>
<evidence type="ECO:0000256" key="7">
    <source>
        <dbReference type="SAM" id="Coils"/>
    </source>
</evidence>
<feature type="transmembrane region" description="Helical" evidence="8">
    <location>
        <begin position="236"/>
        <end position="262"/>
    </location>
</feature>
<feature type="transmembrane region" description="Helical" evidence="8">
    <location>
        <begin position="98"/>
        <end position="119"/>
    </location>
</feature>
<comment type="subcellular location">
    <subcellularLocation>
        <location evidence="1">Cell membrane</location>
        <topology evidence="1">Multi-pass membrane protein</topology>
    </subcellularLocation>
</comment>
<evidence type="ECO:0000313" key="14">
    <source>
        <dbReference type="Proteomes" id="UP000265955"/>
    </source>
</evidence>
<dbReference type="Gene3D" id="3.30.70.270">
    <property type="match status" value="1"/>
</dbReference>
<feature type="domain" description="GGDEF" evidence="12">
    <location>
        <begin position="631"/>
        <end position="764"/>
    </location>
</feature>
<comment type="catalytic activity">
    <reaction evidence="6">
        <text>3',3'-c-di-GMP + H2O = 5'-phosphoguanylyl(3'-&gt;5')guanosine + H(+)</text>
        <dbReference type="Rhea" id="RHEA:24902"/>
        <dbReference type="ChEBI" id="CHEBI:15377"/>
        <dbReference type="ChEBI" id="CHEBI:15378"/>
        <dbReference type="ChEBI" id="CHEBI:58754"/>
        <dbReference type="ChEBI" id="CHEBI:58805"/>
        <dbReference type="EC" id="3.1.4.52"/>
    </reaction>
    <physiologicalReaction direction="left-to-right" evidence="6">
        <dbReference type="Rhea" id="RHEA:24903"/>
    </physiologicalReaction>
</comment>
<dbReference type="SUPFAM" id="SSF141868">
    <property type="entry name" value="EAL domain-like"/>
    <property type="match status" value="1"/>
</dbReference>
<feature type="domain" description="EAL" evidence="11">
    <location>
        <begin position="773"/>
        <end position="1027"/>
    </location>
</feature>
<dbReference type="SMART" id="SM00091">
    <property type="entry name" value="PAS"/>
    <property type="match status" value="2"/>
</dbReference>
<feature type="transmembrane region" description="Helical" evidence="8">
    <location>
        <begin position="169"/>
        <end position="193"/>
    </location>
</feature>
<keyword evidence="4 8" id="KW-1133">Transmembrane helix</keyword>
<dbReference type="GO" id="GO:0071111">
    <property type="term" value="F:cyclic-guanylate-specific phosphodiesterase activity"/>
    <property type="evidence" value="ECO:0007669"/>
    <property type="project" value="UniProtKB-EC"/>
</dbReference>
<keyword evidence="7" id="KW-0175">Coiled coil</keyword>
<evidence type="ECO:0000256" key="8">
    <source>
        <dbReference type="SAM" id="Phobius"/>
    </source>
</evidence>
<gene>
    <name evidence="13" type="ORF">D3871_12370</name>
</gene>
<dbReference type="SMART" id="SM00052">
    <property type="entry name" value="EAL"/>
    <property type="match status" value="1"/>
</dbReference>
<dbReference type="SMART" id="SM00267">
    <property type="entry name" value="GGDEF"/>
    <property type="match status" value="1"/>
</dbReference>
<dbReference type="InterPro" id="IPR013655">
    <property type="entry name" value="PAS_fold_3"/>
</dbReference>
<dbReference type="InterPro" id="IPR007895">
    <property type="entry name" value="MASE1"/>
</dbReference>
<dbReference type="InterPro" id="IPR000160">
    <property type="entry name" value="GGDEF_dom"/>
</dbReference>
<dbReference type="NCBIfam" id="TIGR00229">
    <property type="entry name" value="sensory_box"/>
    <property type="match status" value="2"/>
</dbReference>
<dbReference type="FunFam" id="3.20.20.450:FF:000001">
    <property type="entry name" value="Cyclic di-GMP phosphodiesterase yahA"/>
    <property type="match status" value="1"/>
</dbReference>
<dbReference type="Pfam" id="PF05231">
    <property type="entry name" value="MASE1"/>
    <property type="match status" value="1"/>
</dbReference>
<keyword evidence="5 8" id="KW-0472">Membrane</keyword>
<dbReference type="FunFam" id="3.30.70.270:FF:000001">
    <property type="entry name" value="Diguanylate cyclase domain protein"/>
    <property type="match status" value="1"/>
</dbReference>
<evidence type="ECO:0000256" key="5">
    <source>
        <dbReference type="ARBA" id="ARBA00023136"/>
    </source>
</evidence>
<dbReference type="InterPro" id="IPR052155">
    <property type="entry name" value="Biofilm_reg_signaling"/>
</dbReference>
<keyword evidence="14" id="KW-1185">Reference proteome</keyword>
<accession>A0A3A3GAL8</accession>
<proteinExistence type="predicted"/>
<feature type="transmembrane region" description="Helical" evidence="8">
    <location>
        <begin position="282"/>
        <end position="304"/>
    </location>
</feature>
<evidence type="ECO:0000256" key="3">
    <source>
        <dbReference type="ARBA" id="ARBA00022692"/>
    </source>
</evidence>
<dbReference type="Gene3D" id="2.10.70.100">
    <property type="match status" value="1"/>
</dbReference>
<evidence type="ECO:0000259" key="9">
    <source>
        <dbReference type="PROSITE" id="PS50112"/>
    </source>
</evidence>
<keyword evidence="2" id="KW-1003">Cell membrane</keyword>
<dbReference type="Gene3D" id="3.20.20.450">
    <property type="entry name" value="EAL domain"/>
    <property type="match status" value="1"/>
</dbReference>
<evidence type="ECO:0000259" key="10">
    <source>
        <dbReference type="PROSITE" id="PS50113"/>
    </source>
</evidence>
<dbReference type="GO" id="GO:0005886">
    <property type="term" value="C:plasma membrane"/>
    <property type="evidence" value="ECO:0007669"/>
    <property type="project" value="UniProtKB-SubCell"/>
</dbReference>
<protein>
    <submittedName>
        <fullName evidence="13">EAL domain-containing protein</fullName>
    </submittedName>
</protein>
<evidence type="ECO:0000259" key="12">
    <source>
        <dbReference type="PROSITE" id="PS50887"/>
    </source>
</evidence>
<feature type="domain" description="PAC" evidence="10">
    <location>
        <begin position="423"/>
        <end position="475"/>
    </location>
</feature>
<feature type="domain" description="PAS" evidence="9">
    <location>
        <begin position="476"/>
        <end position="546"/>
    </location>
</feature>
<dbReference type="NCBIfam" id="TIGR00254">
    <property type="entry name" value="GGDEF"/>
    <property type="match status" value="1"/>
</dbReference>
<evidence type="ECO:0000256" key="4">
    <source>
        <dbReference type="ARBA" id="ARBA00022989"/>
    </source>
</evidence>
<feature type="coiled-coil region" evidence="7">
    <location>
        <begin position="306"/>
        <end position="358"/>
    </location>
</feature>
<organism evidence="13 14">
    <name type="scientific">Noviherbaspirillum saxi</name>
    <dbReference type="NCBI Taxonomy" id="2320863"/>
    <lineage>
        <taxon>Bacteria</taxon>
        <taxon>Pseudomonadati</taxon>
        <taxon>Pseudomonadota</taxon>
        <taxon>Betaproteobacteria</taxon>
        <taxon>Burkholderiales</taxon>
        <taxon>Oxalobacteraceae</taxon>
        <taxon>Noviherbaspirillum</taxon>
    </lineage>
</organism>
<evidence type="ECO:0000256" key="6">
    <source>
        <dbReference type="ARBA" id="ARBA00051114"/>
    </source>
</evidence>
<dbReference type="Pfam" id="PF13426">
    <property type="entry name" value="PAS_9"/>
    <property type="match status" value="1"/>
</dbReference>
<evidence type="ECO:0000256" key="2">
    <source>
        <dbReference type="ARBA" id="ARBA00022475"/>
    </source>
</evidence>
<dbReference type="AlphaFoldDB" id="A0A3A3GAL8"/>
<dbReference type="CDD" id="cd01949">
    <property type="entry name" value="GGDEF"/>
    <property type="match status" value="1"/>
</dbReference>
<dbReference type="CDD" id="cd01948">
    <property type="entry name" value="EAL"/>
    <property type="match status" value="1"/>
</dbReference>
<dbReference type="SMART" id="SM00086">
    <property type="entry name" value="PAC"/>
    <property type="match status" value="2"/>
</dbReference>
<dbReference type="PANTHER" id="PTHR44757">
    <property type="entry name" value="DIGUANYLATE CYCLASE DGCP"/>
    <property type="match status" value="1"/>
</dbReference>
<dbReference type="InterPro" id="IPR035965">
    <property type="entry name" value="PAS-like_dom_sf"/>
</dbReference>
<feature type="transmembrane region" description="Helical" evidence="8">
    <location>
        <begin position="131"/>
        <end position="157"/>
    </location>
</feature>
<dbReference type="InterPro" id="IPR000700">
    <property type="entry name" value="PAS-assoc_C"/>
</dbReference>
<feature type="transmembrane region" description="Helical" evidence="8">
    <location>
        <begin position="205"/>
        <end position="230"/>
    </location>
</feature>
<evidence type="ECO:0000259" key="11">
    <source>
        <dbReference type="PROSITE" id="PS50883"/>
    </source>
</evidence>
<dbReference type="CDD" id="cd00130">
    <property type="entry name" value="PAS"/>
    <property type="match status" value="2"/>
</dbReference>
<dbReference type="SUPFAM" id="SSF55073">
    <property type="entry name" value="Nucleotide cyclase"/>
    <property type="match status" value="1"/>
</dbReference>
<dbReference type="InterPro" id="IPR001610">
    <property type="entry name" value="PAC"/>
</dbReference>
<dbReference type="InterPro" id="IPR000014">
    <property type="entry name" value="PAS"/>
</dbReference>
<dbReference type="PROSITE" id="PS50112">
    <property type="entry name" value="PAS"/>
    <property type="match status" value="1"/>
</dbReference>
<keyword evidence="3 8" id="KW-0812">Transmembrane</keyword>
<dbReference type="Pfam" id="PF00990">
    <property type="entry name" value="GGDEF"/>
    <property type="match status" value="1"/>
</dbReference>
<evidence type="ECO:0000313" key="13">
    <source>
        <dbReference type="EMBL" id="RJF99225.1"/>
    </source>
</evidence>
<dbReference type="Pfam" id="PF00563">
    <property type="entry name" value="EAL"/>
    <property type="match status" value="1"/>
</dbReference>
<dbReference type="PROSITE" id="PS50113">
    <property type="entry name" value="PAC"/>
    <property type="match status" value="1"/>
</dbReference>
<dbReference type="InterPro" id="IPR029787">
    <property type="entry name" value="Nucleotide_cyclase"/>
</dbReference>
<dbReference type="Pfam" id="PF08447">
    <property type="entry name" value="PAS_3"/>
    <property type="match status" value="1"/>
</dbReference>
<dbReference type="PANTHER" id="PTHR44757:SF2">
    <property type="entry name" value="BIOFILM ARCHITECTURE MAINTENANCE PROTEIN MBAA"/>
    <property type="match status" value="1"/>
</dbReference>
<dbReference type="InterPro" id="IPR001633">
    <property type="entry name" value="EAL_dom"/>
</dbReference>